<gene>
    <name evidence="1" type="ORF">HAQ05_10460</name>
</gene>
<accession>A0ABR7Z0Y1</accession>
<organism evidence="1 2">
    <name type="scientific">Pseudomonas typographi</name>
    <dbReference type="NCBI Taxonomy" id="2715964"/>
    <lineage>
        <taxon>Bacteria</taxon>
        <taxon>Pseudomonadati</taxon>
        <taxon>Pseudomonadota</taxon>
        <taxon>Gammaproteobacteria</taxon>
        <taxon>Pseudomonadales</taxon>
        <taxon>Pseudomonadaceae</taxon>
        <taxon>Pseudomonas</taxon>
    </lineage>
</organism>
<proteinExistence type="predicted"/>
<sequence length="680" mass="74043">MSKSKPVPMSQSVRDSIAQQYRTGATLAAGGPLLTVADDVYADKARGILKVSAWAQGLEVIVQPWENGFPIVTLIIEKKSGSSGWQEVYSEEMFGGLTAPFHYTIPIDDLIPDGTLEVRGTIDIGERYDGEVTTLVFDSTPPYRDNPAGRYPTKPSIVETIITQAYLDANGSTVKGTVPGYPDHDQGDQLFIYLEKELPEPGDQLAPVWHGAALATATPFEVTEAALQGKADGEYYLVYILVDVAGNYSEFSWTEKIDLLRDPLPVTLAAPNVPAADPTIDVGDIRSHNVSIEIEPYTGARVGDWIAADWDGDPFAETPVPPTLKTVISVASDYFVPVAGQQTTADVAYQVRRLRWQSTQSAIKSVAIDLRVPGPENPGWPGPNPDLDTVTFRSASGAENVVGPADIGQDGTLEFEIYEDARVGEIMRFYWDGREIGSGYTVEASDNPGEAKTYPVPWADQYLSVGQDEAQVHYRIFDPGLPEENYQQSEPTAVDTSALPLTLPQMTAPDAREYSGFKWLYCSHLKDPANPTGPQPVDSAEAAIRIWIPDVSVAPYNLGPGETLTLYWKTFLYEDTGLPEQPGSPITPDGEFSETHTLAPGEEKGFFWYVPYEPYGRVTAYPDTPAPPQSTERWAWAQVHYTAQVSGKAAASAPTDDLLTVFILASTGCYAETLGLPPSN</sequence>
<protein>
    <recommendedName>
        <fullName evidence="3">Ig-like domain-containing protein</fullName>
    </recommendedName>
</protein>
<keyword evidence="2" id="KW-1185">Reference proteome</keyword>
<dbReference type="RefSeq" id="WP_190420136.1">
    <property type="nucleotide sequence ID" value="NZ_JAAOCA010000011.1"/>
</dbReference>
<evidence type="ECO:0008006" key="3">
    <source>
        <dbReference type="Google" id="ProtNLM"/>
    </source>
</evidence>
<evidence type="ECO:0000313" key="2">
    <source>
        <dbReference type="Proteomes" id="UP000805841"/>
    </source>
</evidence>
<dbReference type="Proteomes" id="UP000805841">
    <property type="component" value="Unassembled WGS sequence"/>
</dbReference>
<reference evidence="1 2" key="1">
    <citation type="journal article" date="2020" name="Insects">
        <title>Bacteria Belonging to Pseudomonas typographi sp. nov. from the Bark Beetle Ips typographus Have Genomic Potential to Aid in the Host Ecology.</title>
        <authorList>
            <person name="Peral-Aranega E."/>
            <person name="Saati-Santamaria Z."/>
            <person name="Kolarik M."/>
            <person name="Rivas R."/>
            <person name="Garcia-Fraile P."/>
        </authorList>
    </citation>
    <scope>NUCLEOTIDE SEQUENCE [LARGE SCALE GENOMIC DNA]</scope>
    <source>
        <strain evidence="1 2">CA3A</strain>
    </source>
</reference>
<name>A0ABR7Z0Y1_9PSED</name>
<evidence type="ECO:0000313" key="1">
    <source>
        <dbReference type="EMBL" id="MBD1599125.1"/>
    </source>
</evidence>
<dbReference type="EMBL" id="JAAOCA010000011">
    <property type="protein sequence ID" value="MBD1599125.1"/>
    <property type="molecule type" value="Genomic_DNA"/>
</dbReference>
<comment type="caution">
    <text evidence="1">The sequence shown here is derived from an EMBL/GenBank/DDBJ whole genome shotgun (WGS) entry which is preliminary data.</text>
</comment>